<evidence type="ECO:0000313" key="1">
    <source>
        <dbReference type="EMBL" id="KAK1293535.1"/>
    </source>
</evidence>
<evidence type="ECO:0000313" key="2">
    <source>
        <dbReference type="Proteomes" id="UP001180020"/>
    </source>
</evidence>
<name>A0AAV9CX98_ACOCL</name>
<dbReference type="AlphaFoldDB" id="A0AAV9CX98"/>
<sequence>MDPQNEGKIETSLLSPGVDYEVLFILSMNESTRGWHNLVTLKLECQDKILKEQTLNLEKQIKLKGEWVELPVGKFRTSDSMGEVIKFAMLECKSNAWKGGLFVQGVTIRPLKGP</sequence>
<dbReference type="InterPro" id="IPR052147">
    <property type="entry name" value="PP2-like/Lectin"/>
</dbReference>
<organism evidence="1 2">
    <name type="scientific">Acorus calamus</name>
    <name type="common">Sweet flag</name>
    <dbReference type="NCBI Taxonomy" id="4465"/>
    <lineage>
        <taxon>Eukaryota</taxon>
        <taxon>Viridiplantae</taxon>
        <taxon>Streptophyta</taxon>
        <taxon>Embryophyta</taxon>
        <taxon>Tracheophyta</taxon>
        <taxon>Spermatophyta</taxon>
        <taxon>Magnoliopsida</taxon>
        <taxon>Liliopsida</taxon>
        <taxon>Acoraceae</taxon>
        <taxon>Acorus</taxon>
    </lineage>
</organism>
<keyword evidence="2" id="KW-1185">Reference proteome</keyword>
<dbReference type="GO" id="GO:0030246">
    <property type="term" value="F:carbohydrate binding"/>
    <property type="evidence" value="ECO:0007669"/>
    <property type="project" value="InterPro"/>
</dbReference>
<dbReference type="InterPro" id="IPR025886">
    <property type="entry name" value="PP2-like"/>
</dbReference>
<accession>A0AAV9CX98</accession>
<reference evidence="1" key="1">
    <citation type="journal article" date="2023" name="Nat. Commun.">
        <title>Diploid and tetraploid genomes of Acorus and the evolution of monocots.</title>
        <authorList>
            <person name="Ma L."/>
            <person name="Liu K.W."/>
            <person name="Li Z."/>
            <person name="Hsiao Y.Y."/>
            <person name="Qi Y."/>
            <person name="Fu T."/>
            <person name="Tang G.D."/>
            <person name="Zhang D."/>
            <person name="Sun W.H."/>
            <person name="Liu D.K."/>
            <person name="Li Y."/>
            <person name="Chen G.Z."/>
            <person name="Liu X.D."/>
            <person name="Liao X.Y."/>
            <person name="Jiang Y.T."/>
            <person name="Yu X."/>
            <person name="Hao Y."/>
            <person name="Huang J."/>
            <person name="Zhao X.W."/>
            <person name="Ke S."/>
            <person name="Chen Y.Y."/>
            <person name="Wu W.L."/>
            <person name="Hsu J.L."/>
            <person name="Lin Y.F."/>
            <person name="Huang M.D."/>
            <person name="Li C.Y."/>
            <person name="Huang L."/>
            <person name="Wang Z.W."/>
            <person name="Zhao X."/>
            <person name="Zhong W.Y."/>
            <person name="Peng D.H."/>
            <person name="Ahmad S."/>
            <person name="Lan S."/>
            <person name="Zhang J.S."/>
            <person name="Tsai W.C."/>
            <person name="Van de Peer Y."/>
            <person name="Liu Z.J."/>
        </authorList>
    </citation>
    <scope>NUCLEOTIDE SEQUENCE</scope>
    <source>
        <strain evidence="1">CP</strain>
    </source>
</reference>
<comment type="caution">
    <text evidence="1">The sequence shown here is derived from an EMBL/GenBank/DDBJ whole genome shotgun (WGS) entry which is preliminary data.</text>
</comment>
<proteinExistence type="predicted"/>
<gene>
    <name evidence="1" type="primary">PP2A2</name>
    <name evidence="1" type="ORF">QJS10_CPB17g00723</name>
</gene>
<dbReference type="EMBL" id="JAUJYO010000017">
    <property type="protein sequence ID" value="KAK1293535.1"/>
    <property type="molecule type" value="Genomic_DNA"/>
</dbReference>
<dbReference type="PANTHER" id="PTHR48478">
    <property type="entry name" value="LECTIN-LIKE"/>
    <property type="match status" value="1"/>
</dbReference>
<reference evidence="1" key="2">
    <citation type="submission" date="2023-06" db="EMBL/GenBank/DDBJ databases">
        <authorList>
            <person name="Ma L."/>
            <person name="Liu K.-W."/>
            <person name="Li Z."/>
            <person name="Hsiao Y.-Y."/>
            <person name="Qi Y."/>
            <person name="Fu T."/>
            <person name="Tang G."/>
            <person name="Zhang D."/>
            <person name="Sun W.-H."/>
            <person name="Liu D.-K."/>
            <person name="Li Y."/>
            <person name="Chen G.-Z."/>
            <person name="Liu X.-D."/>
            <person name="Liao X.-Y."/>
            <person name="Jiang Y.-T."/>
            <person name="Yu X."/>
            <person name="Hao Y."/>
            <person name="Huang J."/>
            <person name="Zhao X.-W."/>
            <person name="Ke S."/>
            <person name="Chen Y.-Y."/>
            <person name="Wu W.-L."/>
            <person name="Hsu J.-L."/>
            <person name="Lin Y.-F."/>
            <person name="Huang M.-D."/>
            <person name="Li C.-Y."/>
            <person name="Huang L."/>
            <person name="Wang Z.-W."/>
            <person name="Zhao X."/>
            <person name="Zhong W.-Y."/>
            <person name="Peng D.-H."/>
            <person name="Ahmad S."/>
            <person name="Lan S."/>
            <person name="Zhang J.-S."/>
            <person name="Tsai W.-C."/>
            <person name="Van De Peer Y."/>
            <person name="Liu Z.-J."/>
        </authorList>
    </citation>
    <scope>NUCLEOTIDE SEQUENCE</scope>
    <source>
        <strain evidence="1">CP</strain>
        <tissue evidence="1">Leaves</tissue>
    </source>
</reference>
<dbReference type="PANTHER" id="PTHR48478:SF1">
    <property type="entry name" value="LECTIN-LIKE"/>
    <property type="match status" value="1"/>
</dbReference>
<dbReference type="Pfam" id="PF14299">
    <property type="entry name" value="PP2"/>
    <property type="match status" value="1"/>
</dbReference>
<dbReference type="Proteomes" id="UP001180020">
    <property type="component" value="Unassembled WGS sequence"/>
</dbReference>
<protein>
    <submittedName>
        <fullName evidence="1">Protein PHLOEM PROTEIN 2-LIKE A2</fullName>
    </submittedName>
</protein>